<dbReference type="EMBL" id="NKUJ01000497">
    <property type="protein sequence ID" value="RMJ03642.1"/>
    <property type="molecule type" value="Genomic_DNA"/>
</dbReference>
<dbReference type="OrthoDB" id="2013972at2759"/>
<evidence type="ECO:0000256" key="1">
    <source>
        <dbReference type="ARBA" id="ARBA00038158"/>
    </source>
</evidence>
<dbReference type="Proteomes" id="UP000277212">
    <property type="component" value="Unassembled WGS sequence"/>
</dbReference>
<proteinExistence type="inferred from homology"/>
<reference evidence="2 3" key="1">
    <citation type="submission" date="2017-06" db="EMBL/GenBank/DDBJ databases">
        <title>Comparative genomic analysis of Ambrosia Fusariam Clade fungi.</title>
        <authorList>
            <person name="Stajich J.E."/>
            <person name="Carrillo J."/>
            <person name="Kijimoto T."/>
            <person name="Eskalen A."/>
            <person name="O'Donnell K."/>
            <person name="Kasson M."/>
        </authorList>
    </citation>
    <scope>NUCLEOTIDE SEQUENCE [LARGE SCALE GENOMIC DNA]</scope>
    <source>
        <strain evidence="2">UCR3666</strain>
    </source>
</reference>
<protein>
    <recommendedName>
        <fullName evidence="4">Methyltransferase type 11 domain-containing protein</fullName>
    </recommendedName>
</protein>
<name>A0A3M2REA2_9HYPO</name>
<dbReference type="Pfam" id="PF13489">
    <property type="entry name" value="Methyltransf_23"/>
    <property type="match status" value="1"/>
</dbReference>
<comment type="similarity">
    <text evidence="1">Belongs to the methyltransferase superfamily. LaeA methyltransferase family.</text>
</comment>
<dbReference type="SUPFAM" id="SSF53335">
    <property type="entry name" value="S-adenosyl-L-methionine-dependent methyltransferases"/>
    <property type="match status" value="1"/>
</dbReference>
<dbReference type="PANTHER" id="PTHR43591:SF10">
    <property type="entry name" value="ABC TRANSMEMBRANE TYPE-1 DOMAIN-CONTAINING PROTEIN-RELATED"/>
    <property type="match status" value="1"/>
</dbReference>
<dbReference type="Gene3D" id="3.40.50.150">
    <property type="entry name" value="Vaccinia Virus protein VP39"/>
    <property type="match status" value="1"/>
</dbReference>
<sequence length="390" mass="44245">MTHYLDRHLLRRKLGDIQRKPIAISPKGEQSTVSPKLFRKLYIYELALSDTIIRGQPLQVLLLTAPKSDRDEMAAPLNSAVEVCEANIAGKLVCALKDGIGGVDEKMVLNKLDGVGLKERDQFFGDRRLACSWKGIDVDDGTTFQHLSEAYLKLYWDTAPCHHLLSLSLNGKLHLAPLKDDIKKVVDIGTGTGIWAISSEIEDCTQEWTFDPESFDYVHMRYLYGSISDWSALFKEAFRVCKPGGWVESYEASPRMESDDGSVTETCAINEWGKFFIEGGKKLNRTFEILDKDLQKKGMEEAGFVDVQTWDFKAPIGGWAGDPRLKEIGQFAQAALEQDYEGYVLFMANMVLGWSKEEVSTYCAQLRREIRSGRFHPFYRQRVVYGRKPE</sequence>
<evidence type="ECO:0000313" key="2">
    <source>
        <dbReference type="EMBL" id="RMJ03642.1"/>
    </source>
</evidence>
<evidence type="ECO:0008006" key="4">
    <source>
        <dbReference type="Google" id="ProtNLM"/>
    </source>
</evidence>
<dbReference type="AlphaFoldDB" id="A0A3M2REA2"/>
<dbReference type="CDD" id="cd02440">
    <property type="entry name" value="AdoMet_MTases"/>
    <property type="match status" value="1"/>
</dbReference>
<evidence type="ECO:0000313" key="3">
    <source>
        <dbReference type="Proteomes" id="UP000277212"/>
    </source>
</evidence>
<keyword evidence="3" id="KW-1185">Reference proteome</keyword>
<gene>
    <name evidence="2" type="ORF">CDV36_014827</name>
</gene>
<organism evidence="2 3">
    <name type="scientific">Fusarium kuroshium</name>
    <dbReference type="NCBI Taxonomy" id="2010991"/>
    <lineage>
        <taxon>Eukaryota</taxon>
        <taxon>Fungi</taxon>
        <taxon>Dikarya</taxon>
        <taxon>Ascomycota</taxon>
        <taxon>Pezizomycotina</taxon>
        <taxon>Sordariomycetes</taxon>
        <taxon>Hypocreomycetidae</taxon>
        <taxon>Hypocreales</taxon>
        <taxon>Nectriaceae</taxon>
        <taxon>Fusarium</taxon>
        <taxon>Fusarium solani species complex</taxon>
    </lineage>
</organism>
<dbReference type="STRING" id="2010991.A0A3M2REA2"/>
<dbReference type="PANTHER" id="PTHR43591">
    <property type="entry name" value="METHYLTRANSFERASE"/>
    <property type="match status" value="1"/>
</dbReference>
<comment type="caution">
    <text evidence="2">The sequence shown here is derived from an EMBL/GenBank/DDBJ whole genome shotgun (WGS) entry which is preliminary data.</text>
</comment>
<dbReference type="InterPro" id="IPR029063">
    <property type="entry name" value="SAM-dependent_MTases_sf"/>
</dbReference>
<accession>A0A3M2REA2</accession>
<dbReference type="GO" id="GO:0008168">
    <property type="term" value="F:methyltransferase activity"/>
    <property type="evidence" value="ECO:0007669"/>
    <property type="project" value="TreeGrafter"/>
</dbReference>